<dbReference type="SMART" id="SM00450">
    <property type="entry name" value="RHOD"/>
    <property type="match status" value="1"/>
</dbReference>
<proteinExistence type="predicted"/>
<dbReference type="Pfam" id="PF00581">
    <property type="entry name" value="Rhodanese"/>
    <property type="match status" value="1"/>
</dbReference>
<dbReference type="Gene3D" id="3.40.250.10">
    <property type="entry name" value="Rhodanese-like domain"/>
    <property type="match status" value="1"/>
</dbReference>
<feature type="domain" description="Rhodanese" evidence="1">
    <location>
        <begin position="22"/>
        <end position="106"/>
    </location>
</feature>
<sequence>MKEVKDQQIPADSFAKMYIKGELEDSILLDVREKHEWEVHHLEGSIRIPLRCLPLEWKRLDPGKKIYVLCAHGIRSLHATLFLYERGCRQVVNVEGGLARVSLYLERT</sequence>
<protein>
    <submittedName>
        <fullName evidence="2">Rhodanese-related sulfurtransferase</fullName>
    </submittedName>
</protein>
<dbReference type="InterPro" id="IPR050229">
    <property type="entry name" value="GlpE_sulfurtransferase"/>
</dbReference>
<dbReference type="PANTHER" id="PTHR43031">
    <property type="entry name" value="FAD-DEPENDENT OXIDOREDUCTASE"/>
    <property type="match status" value="1"/>
</dbReference>
<keyword evidence="3" id="KW-1185">Reference proteome</keyword>
<dbReference type="GO" id="GO:0016740">
    <property type="term" value="F:transferase activity"/>
    <property type="evidence" value="ECO:0007669"/>
    <property type="project" value="UniProtKB-KW"/>
</dbReference>
<dbReference type="PROSITE" id="PS50206">
    <property type="entry name" value="RHODANESE_3"/>
    <property type="match status" value="1"/>
</dbReference>
<evidence type="ECO:0000259" key="1">
    <source>
        <dbReference type="PROSITE" id="PS50206"/>
    </source>
</evidence>
<name>A0A1N7IP26_9BACL</name>
<dbReference type="Proteomes" id="UP000186795">
    <property type="component" value="Unassembled WGS sequence"/>
</dbReference>
<dbReference type="CDD" id="cd00158">
    <property type="entry name" value="RHOD"/>
    <property type="match status" value="1"/>
</dbReference>
<dbReference type="InterPro" id="IPR001763">
    <property type="entry name" value="Rhodanese-like_dom"/>
</dbReference>
<evidence type="ECO:0000313" key="3">
    <source>
        <dbReference type="Proteomes" id="UP000186795"/>
    </source>
</evidence>
<gene>
    <name evidence="2" type="ORF">SAMN05421790_101172</name>
</gene>
<accession>A0A1N7IP26</accession>
<keyword evidence="2" id="KW-0808">Transferase</keyword>
<evidence type="ECO:0000313" key="2">
    <source>
        <dbReference type="EMBL" id="SIS38837.1"/>
    </source>
</evidence>
<dbReference type="RefSeq" id="WP_052528609.1">
    <property type="nucleotide sequence ID" value="NZ_CP048103.1"/>
</dbReference>
<dbReference type="EMBL" id="FTOD01000001">
    <property type="protein sequence ID" value="SIS38837.1"/>
    <property type="molecule type" value="Genomic_DNA"/>
</dbReference>
<reference evidence="3" key="1">
    <citation type="submission" date="2017-01" db="EMBL/GenBank/DDBJ databases">
        <authorList>
            <person name="Varghese N."/>
            <person name="Submissions S."/>
        </authorList>
    </citation>
    <scope>NUCLEOTIDE SEQUENCE [LARGE SCALE GENOMIC DNA]</scope>
    <source>
        <strain evidence="3">DSM 45196</strain>
    </source>
</reference>
<dbReference type="PANTHER" id="PTHR43031:SF17">
    <property type="entry name" value="SULFURTRANSFERASE YTWF-RELATED"/>
    <property type="match status" value="1"/>
</dbReference>
<dbReference type="AlphaFoldDB" id="A0A1N7IP26"/>
<dbReference type="SUPFAM" id="SSF52821">
    <property type="entry name" value="Rhodanese/Cell cycle control phosphatase"/>
    <property type="match status" value="1"/>
</dbReference>
<dbReference type="OrthoDB" id="9800872at2"/>
<organism evidence="2 3">
    <name type="scientific">Kroppenstedtia eburnea</name>
    <dbReference type="NCBI Taxonomy" id="714067"/>
    <lineage>
        <taxon>Bacteria</taxon>
        <taxon>Bacillati</taxon>
        <taxon>Bacillota</taxon>
        <taxon>Bacilli</taxon>
        <taxon>Bacillales</taxon>
        <taxon>Thermoactinomycetaceae</taxon>
        <taxon>Kroppenstedtia</taxon>
    </lineage>
</organism>
<dbReference type="InterPro" id="IPR036873">
    <property type="entry name" value="Rhodanese-like_dom_sf"/>
</dbReference>